<sequence>MDKGAPQAASETTALPDISPRNDAVALEWSVHLLKRRPKAALAAGVSLAAVWIVGTLLFRNALLALIPTLALFGSLTEYYLPTRYTLTKMGARSKCGWMVLEMPWTDVRHAYLASDGVKLSPLRLKNSRFERMRGVMLRFDGNSEQVIDTVRALRAAASEEPL</sequence>
<proteinExistence type="predicted"/>
<dbReference type="KEGG" id="ccot:CCAX7_44470"/>
<dbReference type="AlphaFoldDB" id="A0A402CX95"/>
<accession>A0A402CX95</accession>
<gene>
    <name evidence="1" type="ORF">CCAX7_44470</name>
</gene>
<reference evidence="1 2" key="1">
    <citation type="journal article" date="2019" name="Int. J. Syst. Evol. Microbiol.">
        <title>Capsulimonas corticalis gen. nov., sp. nov., an aerobic capsulated bacterium, of a novel bacterial order, Capsulimonadales ord. nov., of the class Armatimonadia of the phylum Armatimonadetes.</title>
        <authorList>
            <person name="Li J."/>
            <person name="Kudo C."/>
            <person name="Tonouchi A."/>
        </authorList>
    </citation>
    <scope>NUCLEOTIDE SEQUENCE [LARGE SCALE GENOMIC DNA]</scope>
    <source>
        <strain evidence="1 2">AX-7</strain>
    </source>
</reference>
<dbReference type="EMBL" id="AP025739">
    <property type="protein sequence ID" value="BDI32396.1"/>
    <property type="molecule type" value="Genomic_DNA"/>
</dbReference>
<name>A0A402CX95_9BACT</name>
<organism evidence="1 2">
    <name type="scientific">Capsulimonas corticalis</name>
    <dbReference type="NCBI Taxonomy" id="2219043"/>
    <lineage>
        <taxon>Bacteria</taxon>
        <taxon>Bacillati</taxon>
        <taxon>Armatimonadota</taxon>
        <taxon>Armatimonadia</taxon>
        <taxon>Capsulimonadales</taxon>
        <taxon>Capsulimonadaceae</taxon>
        <taxon>Capsulimonas</taxon>
    </lineage>
</organism>
<protein>
    <submittedName>
        <fullName evidence="1">Uncharacterized protein</fullName>
    </submittedName>
</protein>
<dbReference type="RefSeq" id="WP_119321923.1">
    <property type="nucleotide sequence ID" value="NZ_AP025739.1"/>
</dbReference>
<evidence type="ECO:0000313" key="2">
    <source>
        <dbReference type="Proteomes" id="UP000287394"/>
    </source>
</evidence>
<keyword evidence="2" id="KW-1185">Reference proteome</keyword>
<dbReference type="Proteomes" id="UP000287394">
    <property type="component" value="Chromosome"/>
</dbReference>
<evidence type="ECO:0000313" key="1">
    <source>
        <dbReference type="EMBL" id="BDI32396.1"/>
    </source>
</evidence>